<sequence>VSNAGPSNAGVVNISDVLPAGLTNVSWTAVGTNGAVLSGASSGTGNVSVTANIPAGSALVQITVNGTVDAGFAGSSLVNTATAVPGAGVTDPSPASSTVTTTVGRTANVRIIKSGPANIGAGGTITYGLRIVNDGPSNAPGVIILDAISPKILNPVWTATVQNGATITGAANGTGNVNVIGNIPANTGVVNVTITGQVDPAVIDGDVFTNTATANFPAGSPVTDPDLSSNSSSVTTQVNNDPVLKVSKSGPATINIGDPITYTIEIRNGGAGNITGAQISDPVPADVAVSSWTAVALNGASIGGVLNGTVSGTTNSIIATGDIPATDPASVIRITVQGIVTTSAHPTFTNTVTVTANGVRESSVVTAVNQSTDIQVQKSGPQTVAAGSAISYSIKVSNSGPIDVAGLLIRDNVPSAIEGLSWTAVASGSASITAGALGSSSNIQTTANIPVGTANYITINVNGVVKANTATGSISNTADVQLPAGVTDFNTSNNASTVKTDISTLTGLSVSKSGPQNGVSGSAITYTIRVINNGPSNAIQAVITDAVPAGIKNVSWTAMSSGTASITAGSGGTGNAVSVRADIPAGAGNEVNITVQGTIDAGFVGQLVNTAIVTPSEAGNPPVNSGAVTTTVVNESNISIVKSGPGSVDAGRTVTYTLDVNNAGPGNAVNATITDQVPAVLTNVSWTATASSGAVINSGAAGTGNAVNVKADLPAGQGSVRVQITGLVPANTVLTSLSNTAVVTPSEAGNPPVTSNEITTSIVKNSALSILKNGPSAINSGEVITYTLAISNAGPSQATNAVLSDIVPAEIKNVSWTSVVTGGSVISTGASGTGNTVALTATVPANGTVLVTVKGTVDPVFAGNFTNKATLTPTEPGKPVLNSEITTTVKNISSLVISKTGSGTATAGQVMNYQIRVSNGGPGTAQNAVITDAIPQALTNVSWTVVKTGAVQIIGSATGIGNALSVAATIPAGTADELIINVSGTINPSFIGKLTNTATATPAEPGNPPVTTPPVITDVNSHPQVVLTKVGPATAIAGSEISYVIEASNTGLSNAANLVISDDVPVQLSNVSWTAVSSGAGSINSGATGSGNTVLLDVNLPAGAGNKVTITVKGTVNPSFAGKLSNTAKASPSEPGNPPVVTPPAETDVTQKPVIVLSKTGPASAVAGSEISYVIEASNTGLSNAANLVISDVVPATLSNVSWTASVSGSSVINSGA</sequence>
<feature type="domain" description="DUF11" evidence="2">
    <location>
        <begin position="373"/>
        <end position="499"/>
    </location>
</feature>
<dbReference type="AlphaFoldDB" id="A0A4U1CAD3"/>
<dbReference type="InterPro" id="IPR051172">
    <property type="entry name" value="Chlamydia_OmcB"/>
</dbReference>
<proteinExistence type="predicted"/>
<feature type="domain" description="DUF11" evidence="2">
    <location>
        <begin position="1029"/>
        <end position="1133"/>
    </location>
</feature>
<organism evidence="3 4">
    <name type="scientific">Pedobacter frigoris</name>
    <dbReference type="NCBI Taxonomy" id="2571272"/>
    <lineage>
        <taxon>Bacteria</taxon>
        <taxon>Pseudomonadati</taxon>
        <taxon>Bacteroidota</taxon>
        <taxon>Sphingobacteriia</taxon>
        <taxon>Sphingobacteriales</taxon>
        <taxon>Sphingobacteriaceae</taxon>
        <taxon>Pedobacter</taxon>
    </lineage>
</organism>
<gene>
    <name evidence="3" type="ORF">FA047_20355</name>
</gene>
<evidence type="ECO:0000256" key="1">
    <source>
        <dbReference type="SAM" id="MobiDB-lite"/>
    </source>
</evidence>
<comment type="caution">
    <text evidence="3">The sequence shown here is derived from an EMBL/GenBank/DDBJ whole genome shotgun (WGS) entry which is preliminary data.</text>
</comment>
<dbReference type="Pfam" id="PF01345">
    <property type="entry name" value="DUF11"/>
    <property type="match status" value="9"/>
</dbReference>
<feature type="domain" description="DUF11" evidence="2">
    <location>
        <begin position="509"/>
        <end position="621"/>
    </location>
</feature>
<dbReference type="InterPro" id="IPR047589">
    <property type="entry name" value="DUF11_rpt"/>
</dbReference>
<evidence type="ECO:0000313" key="3">
    <source>
        <dbReference type="EMBL" id="TKC02761.1"/>
    </source>
</evidence>
<dbReference type="EMBL" id="SWBQ01000016">
    <property type="protein sequence ID" value="TKC02761.1"/>
    <property type="molecule type" value="Genomic_DNA"/>
</dbReference>
<dbReference type="PANTHER" id="PTHR34819:SF3">
    <property type="entry name" value="CELL SURFACE PROTEIN"/>
    <property type="match status" value="1"/>
</dbReference>
<keyword evidence="4" id="KW-1185">Reference proteome</keyword>
<dbReference type="Gene3D" id="2.60.40.740">
    <property type="match status" value="1"/>
</dbReference>
<feature type="non-terminal residue" evidence="3">
    <location>
        <position position="1"/>
    </location>
</feature>
<accession>A0A4U1CAD3</accession>
<reference evidence="3 4" key="1">
    <citation type="submission" date="2019-04" db="EMBL/GenBank/DDBJ databases">
        <title>Pedobacter sp. RP-3-15 sp. nov., isolated from Arctic soil.</title>
        <authorList>
            <person name="Dahal R.H."/>
            <person name="Kim D.-U."/>
        </authorList>
    </citation>
    <scope>NUCLEOTIDE SEQUENCE [LARGE SCALE GENOMIC DNA]</scope>
    <source>
        <strain evidence="3 4">RP-3-15</strain>
    </source>
</reference>
<name>A0A4U1CAD3_9SPHI</name>
<feature type="domain" description="DUF11" evidence="2">
    <location>
        <begin position="895"/>
        <end position="1004"/>
    </location>
</feature>
<feature type="domain" description="DUF11" evidence="2">
    <location>
        <begin position="116"/>
        <end position="235"/>
    </location>
</feature>
<feature type="compositionally biased region" description="Low complexity" evidence="1">
    <location>
        <begin position="222"/>
        <end position="236"/>
    </location>
</feature>
<dbReference type="Proteomes" id="UP000307244">
    <property type="component" value="Unassembled WGS sequence"/>
</dbReference>
<evidence type="ECO:0000313" key="4">
    <source>
        <dbReference type="Proteomes" id="UP000307244"/>
    </source>
</evidence>
<feature type="region of interest" description="Disordered" evidence="1">
    <location>
        <begin position="1123"/>
        <end position="1146"/>
    </location>
</feature>
<dbReference type="OrthoDB" id="5726170at2"/>
<protein>
    <submittedName>
        <fullName evidence="3">DUF11 domain-containing protein</fullName>
    </submittedName>
</protein>
<feature type="domain" description="DUF11" evidence="2">
    <location>
        <begin position="245"/>
        <end position="357"/>
    </location>
</feature>
<feature type="region of interest" description="Disordered" evidence="1">
    <location>
        <begin position="217"/>
        <end position="236"/>
    </location>
</feature>
<feature type="domain" description="DUF11" evidence="2">
    <location>
        <begin position="1158"/>
        <end position="1211"/>
    </location>
</feature>
<dbReference type="InterPro" id="IPR001434">
    <property type="entry name" value="OmcB-like_DUF11"/>
</dbReference>
<dbReference type="RefSeq" id="WP_136837942.1">
    <property type="nucleotide sequence ID" value="NZ_SWBQ01000016.1"/>
</dbReference>
<feature type="domain" description="DUF11" evidence="2">
    <location>
        <begin position="639"/>
        <end position="759"/>
    </location>
</feature>
<dbReference type="PANTHER" id="PTHR34819">
    <property type="entry name" value="LARGE CYSTEINE-RICH PERIPLASMIC PROTEIN OMCB"/>
    <property type="match status" value="1"/>
</dbReference>
<feature type="domain" description="DUF11" evidence="2">
    <location>
        <begin position="775"/>
        <end position="872"/>
    </location>
</feature>
<feature type="non-terminal residue" evidence="3">
    <location>
        <position position="1217"/>
    </location>
</feature>
<dbReference type="NCBIfam" id="TIGR01451">
    <property type="entry name" value="B_ant_repeat"/>
    <property type="match status" value="9"/>
</dbReference>
<evidence type="ECO:0000259" key="2">
    <source>
        <dbReference type="Pfam" id="PF01345"/>
    </source>
</evidence>